<dbReference type="GO" id="GO:0005524">
    <property type="term" value="F:ATP binding"/>
    <property type="evidence" value="ECO:0007669"/>
    <property type="project" value="UniProtKB-KW"/>
</dbReference>
<evidence type="ECO:0000256" key="5">
    <source>
        <dbReference type="ARBA" id="ARBA00022741"/>
    </source>
</evidence>
<feature type="domain" description="ABC transporter" evidence="8">
    <location>
        <begin position="5"/>
        <end position="255"/>
    </location>
</feature>
<dbReference type="FunFam" id="3.40.50.300:FF:000016">
    <property type="entry name" value="Oligopeptide ABC transporter ATP-binding component"/>
    <property type="match status" value="1"/>
</dbReference>
<keyword evidence="4" id="KW-1003">Cell membrane</keyword>
<keyword evidence="5" id="KW-0547">Nucleotide-binding</keyword>
<dbReference type="PANTHER" id="PTHR43297:SF2">
    <property type="entry name" value="DIPEPTIDE TRANSPORT ATP-BINDING PROTEIN DPPD"/>
    <property type="match status" value="1"/>
</dbReference>
<keyword evidence="7" id="KW-0472">Membrane</keyword>
<dbReference type="Proteomes" id="UP000325797">
    <property type="component" value="Chromosome"/>
</dbReference>
<dbReference type="Pfam" id="PF00005">
    <property type="entry name" value="ABC_tran"/>
    <property type="match status" value="1"/>
</dbReference>
<dbReference type="GO" id="GO:0015833">
    <property type="term" value="P:peptide transport"/>
    <property type="evidence" value="ECO:0007669"/>
    <property type="project" value="InterPro"/>
</dbReference>
<dbReference type="SUPFAM" id="SSF52540">
    <property type="entry name" value="P-loop containing nucleoside triphosphate hydrolases"/>
    <property type="match status" value="1"/>
</dbReference>
<keyword evidence="10" id="KW-1185">Reference proteome</keyword>
<dbReference type="AlphaFoldDB" id="A0A5J6MZM3"/>
<proteinExistence type="inferred from homology"/>
<evidence type="ECO:0000313" key="9">
    <source>
        <dbReference type="EMBL" id="QEX23212.1"/>
    </source>
</evidence>
<name>A0A5J6MZM3_9PROT</name>
<keyword evidence="3" id="KW-0813">Transport</keyword>
<protein>
    <submittedName>
        <fullName evidence="9">ABC transporter ATP-binding protein</fullName>
    </submittedName>
</protein>
<evidence type="ECO:0000259" key="8">
    <source>
        <dbReference type="PROSITE" id="PS50893"/>
    </source>
</evidence>
<organism evidence="9 10">
    <name type="scientific">Hypericibacter adhaerens</name>
    <dbReference type="NCBI Taxonomy" id="2602016"/>
    <lineage>
        <taxon>Bacteria</taxon>
        <taxon>Pseudomonadati</taxon>
        <taxon>Pseudomonadota</taxon>
        <taxon>Alphaproteobacteria</taxon>
        <taxon>Rhodospirillales</taxon>
        <taxon>Dongiaceae</taxon>
        <taxon>Hypericibacter</taxon>
    </lineage>
</organism>
<keyword evidence="6 9" id="KW-0067">ATP-binding</keyword>
<dbReference type="NCBIfam" id="TIGR01727">
    <property type="entry name" value="oligo_HPY"/>
    <property type="match status" value="1"/>
</dbReference>
<evidence type="ECO:0000256" key="6">
    <source>
        <dbReference type="ARBA" id="ARBA00022840"/>
    </source>
</evidence>
<dbReference type="OrthoDB" id="37801at2"/>
<dbReference type="GO" id="GO:0016887">
    <property type="term" value="F:ATP hydrolysis activity"/>
    <property type="evidence" value="ECO:0007669"/>
    <property type="project" value="InterPro"/>
</dbReference>
<dbReference type="Gene3D" id="3.40.50.300">
    <property type="entry name" value="P-loop containing nucleotide triphosphate hydrolases"/>
    <property type="match status" value="1"/>
</dbReference>
<comment type="similarity">
    <text evidence="2">Belongs to the ABC transporter superfamily.</text>
</comment>
<evidence type="ECO:0000256" key="3">
    <source>
        <dbReference type="ARBA" id="ARBA00022448"/>
    </source>
</evidence>
<evidence type="ECO:0000313" key="10">
    <source>
        <dbReference type="Proteomes" id="UP000325797"/>
    </source>
</evidence>
<dbReference type="InterPro" id="IPR050388">
    <property type="entry name" value="ABC_Ni/Peptide_Import"/>
</dbReference>
<dbReference type="InterPro" id="IPR027417">
    <property type="entry name" value="P-loop_NTPase"/>
</dbReference>
<dbReference type="GO" id="GO:0005886">
    <property type="term" value="C:plasma membrane"/>
    <property type="evidence" value="ECO:0007669"/>
    <property type="project" value="UniProtKB-SubCell"/>
</dbReference>
<dbReference type="SMART" id="SM00382">
    <property type="entry name" value="AAA"/>
    <property type="match status" value="1"/>
</dbReference>
<dbReference type="KEGG" id="hadh:FRZ61_31470"/>
<dbReference type="Pfam" id="PF08352">
    <property type="entry name" value="oligo_HPY"/>
    <property type="match status" value="1"/>
</dbReference>
<dbReference type="PANTHER" id="PTHR43297">
    <property type="entry name" value="OLIGOPEPTIDE TRANSPORT ATP-BINDING PROTEIN APPD"/>
    <property type="match status" value="1"/>
</dbReference>
<sequence>MGVVLRVSNLTVSFGPPGHRIPIVQGVDFQLERGRILGIVGESGSGKSVTCLALMRLLARSAAVGGRAELDGEDLLALDESRMVAARGGQIAMIFQDPAASLNPVRSIGWQLAEAINLGAAVPSRAAVRARALQLLRDVGMPDPARRLGEYPHQLSGGMNQRALIAMMLARSPKLLIADEPTTALDVTIQAQILRLLLDLRDRLGMTIILVSHDLGVIAETCDQVAVMYCGRIVEMGDARDLFLRPQHPYTIGLLNSRPRVDGQTAALRPIEGVVPPPHALPPGCAFSPRCSRAGDACDQVAPPLEERRDGHRVACFHPAGAAA</sequence>
<dbReference type="InterPro" id="IPR003593">
    <property type="entry name" value="AAA+_ATPase"/>
</dbReference>
<dbReference type="CDD" id="cd03257">
    <property type="entry name" value="ABC_NikE_OppD_transporters"/>
    <property type="match status" value="1"/>
</dbReference>
<accession>A0A5J6MZM3</accession>
<dbReference type="PROSITE" id="PS50893">
    <property type="entry name" value="ABC_TRANSPORTER_2"/>
    <property type="match status" value="1"/>
</dbReference>
<gene>
    <name evidence="9" type="ORF">FRZ61_31470</name>
</gene>
<dbReference type="EMBL" id="CP042582">
    <property type="protein sequence ID" value="QEX23212.1"/>
    <property type="molecule type" value="Genomic_DNA"/>
</dbReference>
<comment type="subcellular location">
    <subcellularLocation>
        <location evidence="1">Cell inner membrane</location>
        <topology evidence="1">Peripheral membrane protein</topology>
    </subcellularLocation>
</comment>
<reference evidence="9 10" key="1">
    <citation type="submission" date="2019-08" db="EMBL/GenBank/DDBJ databases">
        <title>Hyperibacter terrae gen. nov., sp. nov. and Hyperibacter viscosus sp. nov., two new members in the family Rhodospirillaceae isolated from the rhizosphere of Hypericum perforatum.</title>
        <authorList>
            <person name="Noviana Z."/>
        </authorList>
    </citation>
    <scope>NUCLEOTIDE SEQUENCE [LARGE SCALE GENOMIC DNA]</scope>
    <source>
        <strain evidence="9 10">R5959</strain>
    </source>
</reference>
<evidence type="ECO:0000256" key="1">
    <source>
        <dbReference type="ARBA" id="ARBA00004417"/>
    </source>
</evidence>
<evidence type="ECO:0000256" key="2">
    <source>
        <dbReference type="ARBA" id="ARBA00005417"/>
    </source>
</evidence>
<dbReference type="GO" id="GO:0055085">
    <property type="term" value="P:transmembrane transport"/>
    <property type="evidence" value="ECO:0007669"/>
    <property type="project" value="UniProtKB-ARBA"/>
</dbReference>
<dbReference type="InterPro" id="IPR003439">
    <property type="entry name" value="ABC_transporter-like_ATP-bd"/>
</dbReference>
<evidence type="ECO:0000256" key="7">
    <source>
        <dbReference type="ARBA" id="ARBA00023136"/>
    </source>
</evidence>
<dbReference type="InterPro" id="IPR013563">
    <property type="entry name" value="Oligopep_ABC_C"/>
</dbReference>
<evidence type="ECO:0000256" key="4">
    <source>
        <dbReference type="ARBA" id="ARBA00022475"/>
    </source>
</evidence>